<protein>
    <submittedName>
        <fullName evidence="1">Uncharacterized protein</fullName>
    </submittedName>
</protein>
<dbReference type="AlphaFoldDB" id="A0A931GEN4"/>
<accession>A0A931GEN4</accession>
<proteinExistence type="predicted"/>
<sequence>MNAITKAREAIAELIDAMRQTSQARMAAQARRRQPAPAPRATHLVCSGNAMIRVVDVDTGKVLGFRRTMREARWLASHLERGLHLQQ</sequence>
<keyword evidence="2" id="KW-1185">Reference proteome</keyword>
<comment type="caution">
    <text evidence="1">The sequence shown here is derived from an EMBL/GenBank/DDBJ whole genome shotgun (WGS) entry which is preliminary data.</text>
</comment>
<dbReference type="RefSeq" id="WP_196474970.1">
    <property type="nucleotide sequence ID" value="NZ_JACFYX020000007.1"/>
</dbReference>
<dbReference type="EMBL" id="JACFYX010000008">
    <property type="protein sequence ID" value="MBG0835498.1"/>
    <property type="molecule type" value="Genomic_DNA"/>
</dbReference>
<reference evidence="1" key="1">
    <citation type="submission" date="2020-07" db="EMBL/GenBank/DDBJ databases">
        <title>Pseudomonas chaetoceroseae sp. nov., a new member of the Pseudomonas oleovorans group isolated from a culture of Chaetoceros calcitrans.</title>
        <authorList>
            <person name="Girard L."/>
            <person name="Lood C."/>
            <person name="De Mot R."/>
            <person name="Baudart J."/>
        </authorList>
    </citation>
    <scope>NUCLEOTIDE SEQUENCE</scope>
    <source>
        <strain evidence="1">536</strain>
    </source>
</reference>
<organism evidence="1 2">
    <name type="scientific">Pseudomonas chaetocerotis</name>
    <dbReference type="NCBI Taxonomy" id="2758695"/>
    <lineage>
        <taxon>Bacteria</taxon>
        <taxon>Pseudomonadati</taxon>
        <taxon>Pseudomonadota</taxon>
        <taxon>Gammaproteobacteria</taxon>
        <taxon>Pseudomonadales</taxon>
        <taxon>Pseudomonadaceae</taxon>
        <taxon>Pseudomonas</taxon>
    </lineage>
</organism>
<gene>
    <name evidence="1" type="ORF">H3221_10280</name>
</gene>
<name>A0A931GEN4_9PSED</name>
<dbReference type="Proteomes" id="UP000596932">
    <property type="component" value="Unassembled WGS sequence"/>
</dbReference>
<evidence type="ECO:0000313" key="2">
    <source>
        <dbReference type="Proteomes" id="UP000596932"/>
    </source>
</evidence>
<evidence type="ECO:0000313" key="1">
    <source>
        <dbReference type="EMBL" id="MBG0835498.1"/>
    </source>
</evidence>